<organism evidence="2 3">
    <name type="scientific">Nostoc flagelliforme CCNUN1</name>
    <dbReference type="NCBI Taxonomy" id="2038116"/>
    <lineage>
        <taxon>Bacteria</taxon>
        <taxon>Bacillati</taxon>
        <taxon>Cyanobacteriota</taxon>
        <taxon>Cyanophyceae</taxon>
        <taxon>Nostocales</taxon>
        <taxon>Nostocaceae</taxon>
        <taxon>Nostoc</taxon>
    </lineage>
</organism>
<dbReference type="KEGG" id="nfl:COO91_06763"/>
<comment type="cofactor">
    <cofactor evidence="1">
        <name>Mg(2+)</name>
        <dbReference type="ChEBI" id="CHEBI:18420"/>
    </cofactor>
</comment>
<dbReference type="Gene3D" id="1.10.600.10">
    <property type="entry name" value="Farnesyl Diphosphate Synthase"/>
    <property type="match status" value="1"/>
</dbReference>
<dbReference type="EMBL" id="CP024785">
    <property type="protein sequence ID" value="AUB40740.1"/>
    <property type="molecule type" value="Genomic_DNA"/>
</dbReference>
<keyword evidence="3" id="KW-1185">Reference proteome</keyword>
<accession>A0A2K8SZC5</accession>
<dbReference type="InterPro" id="IPR008949">
    <property type="entry name" value="Isoprenoid_synthase_dom_sf"/>
</dbReference>
<evidence type="ECO:0000256" key="1">
    <source>
        <dbReference type="RuleBase" id="RU366034"/>
    </source>
</evidence>
<dbReference type="SUPFAM" id="SSF48576">
    <property type="entry name" value="Terpenoid synthases"/>
    <property type="match status" value="1"/>
</dbReference>
<keyword evidence="1" id="KW-0479">Metal-binding</keyword>
<dbReference type="GO" id="GO:0010333">
    <property type="term" value="F:terpene synthase activity"/>
    <property type="evidence" value="ECO:0007669"/>
    <property type="project" value="InterPro"/>
</dbReference>
<comment type="similarity">
    <text evidence="1">Belongs to the terpene synthase family.</text>
</comment>
<dbReference type="PANTHER" id="PTHR35201:SF4">
    <property type="entry name" value="BETA-PINACENE SYNTHASE-RELATED"/>
    <property type="match status" value="1"/>
</dbReference>
<dbReference type="InterPro" id="IPR034686">
    <property type="entry name" value="Terpene_cyclase-like_2"/>
</dbReference>
<proteinExistence type="inferred from homology"/>
<dbReference type="PANTHER" id="PTHR35201">
    <property type="entry name" value="TERPENE SYNTHASE"/>
    <property type="match status" value="1"/>
</dbReference>
<sequence length="141" mass="16560">MRSFSGAMYPCFALMQITEGIELPFYIVQSGVGQSLQQLACNIVCWSNDIFSYSKERKYQDVHNLVYVLHKHKNINLQSAFTQVKTMHDKEVNKFEQLLLELPVYKSPQIEENFLRFIKGLQYWITGNCDWSIGSSRYEQF</sequence>
<keyword evidence="1" id="KW-0460">Magnesium</keyword>
<dbReference type="EC" id="4.2.3.-" evidence="1"/>
<gene>
    <name evidence="2" type="ORF">COO91_06763</name>
</gene>
<reference evidence="2 3" key="1">
    <citation type="submission" date="2017-11" db="EMBL/GenBank/DDBJ databases">
        <title>Complete genome of a free-living desiccation-tolerant cyanobacterium and its photosynthetic adaptation to extreme terrestrial habitat.</title>
        <authorList>
            <person name="Shang J."/>
        </authorList>
    </citation>
    <scope>NUCLEOTIDE SEQUENCE [LARGE SCALE GENOMIC DNA]</scope>
    <source>
        <strain evidence="2 3">CCNUN1</strain>
    </source>
</reference>
<dbReference type="GO" id="GO:0046872">
    <property type="term" value="F:metal ion binding"/>
    <property type="evidence" value="ECO:0007669"/>
    <property type="project" value="UniProtKB-KW"/>
</dbReference>
<dbReference type="Proteomes" id="UP000232003">
    <property type="component" value="Chromosome"/>
</dbReference>
<evidence type="ECO:0000313" key="3">
    <source>
        <dbReference type="Proteomes" id="UP000232003"/>
    </source>
</evidence>
<keyword evidence="1" id="KW-0456">Lyase</keyword>
<dbReference type="Pfam" id="PF19086">
    <property type="entry name" value="Terpene_syn_C_2"/>
    <property type="match status" value="1"/>
</dbReference>
<protein>
    <recommendedName>
        <fullName evidence="1">Terpene synthase</fullName>
        <ecNumber evidence="1">4.2.3.-</ecNumber>
    </recommendedName>
</protein>
<name>A0A2K8SZC5_9NOSO</name>
<evidence type="ECO:0000313" key="2">
    <source>
        <dbReference type="EMBL" id="AUB40740.1"/>
    </source>
</evidence>
<dbReference type="AlphaFoldDB" id="A0A2K8SZC5"/>